<dbReference type="GO" id="GO:0005506">
    <property type="term" value="F:iron ion binding"/>
    <property type="evidence" value="ECO:0007669"/>
    <property type="project" value="InterPro"/>
</dbReference>
<dbReference type="InterPro" id="IPR017972">
    <property type="entry name" value="Cyt_P450_CS"/>
</dbReference>
<evidence type="ECO:0000256" key="7">
    <source>
        <dbReference type="PIRSR" id="PIRSR602401-1"/>
    </source>
</evidence>
<dbReference type="AlphaFoldDB" id="A0AAV8V2Y7"/>
<protein>
    <recommendedName>
        <fullName evidence="12">Cytochrome P450</fullName>
    </recommendedName>
</protein>
<comment type="caution">
    <text evidence="10">The sequence shown here is derived from an EMBL/GenBank/DDBJ whole genome shotgun (WGS) entry which is preliminary data.</text>
</comment>
<comment type="cofactor">
    <cofactor evidence="7">
        <name>heme</name>
        <dbReference type="ChEBI" id="CHEBI:30413"/>
    </cofactor>
</comment>
<organism evidence="10 11">
    <name type="scientific">Rhodosorus marinus</name>
    <dbReference type="NCBI Taxonomy" id="101924"/>
    <lineage>
        <taxon>Eukaryota</taxon>
        <taxon>Rhodophyta</taxon>
        <taxon>Stylonematophyceae</taxon>
        <taxon>Stylonematales</taxon>
        <taxon>Stylonemataceae</taxon>
        <taxon>Rhodosorus</taxon>
    </lineage>
</organism>
<evidence type="ECO:0008006" key="12">
    <source>
        <dbReference type="Google" id="ProtNLM"/>
    </source>
</evidence>
<gene>
    <name evidence="10" type="ORF">NDN08_005908</name>
</gene>
<dbReference type="InterPro" id="IPR036396">
    <property type="entry name" value="Cyt_P450_sf"/>
</dbReference>
<evidence type="ECO:0000256" key="6">
    <source>
        <dbReference type="ARBA" id="ARBA00023033"/>
    </source>
</evidence>
<evidence type="ECO:0000256" key="5">
    <source>
        <dbReference type="ARBA" id="ARBA00023004"/>
    </source>
</evidence>
<dbReference type="CDD" id="cd00302">
    <property type="entry name" value="cytochrome_P450"/>
    <property type="match status" value="1"/>
</dbReference>
<keyword evidence="9" id="KW-0812">Transmembrane</keyword>
<evidence type="ECO:0000256" key="1">
    <source>
        <dbReference type="ARBA" id="ARBA00010617"/>
    </source>
</evidence>
<dbReference type="Gene3D" id="1.10.630.10">
    <property type="entry name" value="Cytochrome P450"/>
    <property type="match status" value="1"/>
</dbReference>
<accession>A0AAV8V2Y7</accession>
<dbReference type="InterPro" id="IPR001128">
    <property type="entry name" value="Cyt_P450"/>
</dbReference>
<keyword evidence="6 8" id="KW-0503">Monooxygenase</keyword>
<dbReference type="EMBL" id="JAMWBK010000001">
    <property type="protein sequence ID" value="KAJ8909216.1"/>
    <property type="molecule type" value="Genomic_DNA"/>
</dbReference>
<proteinExistence type="inferred from homology"/>
<keyword evidence="3 7" id="KW-0479">Metal-binding</keyword>
<comment type="similarity">
    <text evidence="1 8">Belongs to the cytochrome P450 family.</text>
</comment>
<feature type="transmembrane region" description="Helical" evidence="9">
    <location>
        <begin position="6"/>
        <end position="29"/>
    </location>
</feature>
<dbReference type="Proteomes" id="UP001157974">
    <property type="component" value="Unassembled WGS sequence"/>
</dbReference>
<evidence type="ECO:0000256" key="2">
    <source>
        <dbReference type="ARBA" id="ARBA00022617"/>
    </source>
</evidence>
<keyword evidence="9" id="KW-1133">Transmembrane helix</keyword>
<keyword evidence="5 7" id="KW-0408">Iron</keyword>
<evidence type="ECO:0000256" key="8">
    <source>
        <dbReference type="RuleBase" id="RU000461"/>
    </source>
</evidence>
<feature type="binding site" description="axial binding residue" evidence="7">
    <location>
        <position position="426"/>
    </location>
    <ligand>
        <name>heme</name>
        <dbReference type="ChEBI" id="CHEBI:30413"/>
    </ligand>
    <ligandPart>
        <name>Fe</name>
        <dbReference type="ChEBI" id="CHEBI:18248"/>
    </ligandPart>
</feature>
<dbReference type="InterPro" id="IPR050196">
    <property type="entry name" value="Cytochrome_P450_Monoox"/>
</dbReference>
<dbReference type="PANTHER" id="PTHR24291">
    <property type="entry name" value="CYTOCHROME P450 FAMILY 4"/>
    <property type="match status" value="1"/>
</dbReference>
<dbReference type="InterPro" id="IPR002401">
    <property type="entry name" value="Cyt_P450_E_grp-I"/>
</dbReference>
<dbReference type="Pfam" id="PF00067">
    <property type="entry name" value="p450"/>
    <property type="match status" value="1"/>
</dbReference>
<dbReference type="GO" id="GO:0016705">
    <property type="term" value="F:oxidoreductase activity, acting on paired donors, with incorporation or reduction of molecular oxygen"/>
    <property type="evidence" value="ECO:0007669"/>
    <property type="project" value="InterPro"/>
</dbReference>
<evidence type="ECO:0000256" key="9">
    <source>
        <dbReference type="SAM" id="Phobius"/>
    </source>
</evidence>
<evidence type="ECO:0000256" key="4">
    <source>
        <dbReference type="ARBA" id="ARBA00023002"/>
    </source>
</evidence>
<evidence type="ECO:0000313" key="10">
    <source>
        <dbReference type="EMBL" id="KAJ8909216.1"/>
    </source>
</evidence>
<dbReference type="PRINTS" id="PR00463">
    <property type="entry name" value="EP450I"/>
</dbReference>
<keyword evidence="2 7" id="KW-0349">Heme</keyword>
<keyword evidence="11" id="KW-1185">Reference proteome</keyword>
<reference evidence="10 11" key="1">
    <citation type="journal article" date="2023" name="Nat. Commun.">
        <title>Origin of minicircular mitochondrial genomes in red algae.</title>
        <authorList>
            <person name="Lee Y."/>
            <person name="Cho C.H."/>
            <person name="Lee Y.M."/>
            <person name="Park S.I."/>
            <person name="Yang J.H."/>
            <person name="West J.A."/>
            <person name="Bhattacharya D."/>
            <person name="Yoon H.S."/>
        </authorList>
    </citation>
    <scope>NUCLEOTIDE SEQUENCE [LARGE SCALE GENOMIC DNA]</scope>
    <source>
        <strain evidence="10 11">CCMP1338</strain>
        <tissue evidence="10">Whole cell</tissue>
    </source>
</reference>
<evidence type="ECO:0000256" key="3">
    <source>
        <dbReference type="ARBA" id="ARBA00022723"/>
    </source>
</evidence>
<keyword evidence="4 8" id="KW-0560">Oxidoreductase</keyword>
<dbReference type="GO" id="GO:0004497">
    <property type="term" value="F:monooxygenase activity"/>
    <property type="evidence" value="ECO:0007669"/>
    <property type="project" value="UniProtKB-KW"/>
</dbReference>
<dbReference type="PROSITE" id="PS00086">
    <property type="entry name" value="CYTOCHROME_P450"/>
    <property type="match status" value="1"/>
</dbReference>
<sequence length="485" mass="55228">MEGVSVGLLALGAIIALIVKVFVLPKLWYADFPGPKPESYLFGNTEFAEASNHVIQLQEKWMREHGKTYQSWICHRRLIVTVDVENVRFCLLKKKLRKSDAAYQNIKVVFGSGLLVQPDPAHRINRRALSKVFHGEFVPNFHKAIIEELEILCSRLDAAAENGEVFEPEAIISNMVGDATGRSLFGQSYGYQSGEHALVKDLIEIANEEAWKFILYPISKLLRPSKQKREILVEYKRRNQALLDERRREHEEQQTPKSNPDLLDALIESGRPDREILGEIGIFQFAALDTTSRAISAALFELSGSQDATLSLQKEADELINDSDLIVGFDKVDESPFSRAVWMETLRMHSPAGHGSYRTTDEDLTLPSGHFVPKNSDICFPMHLIHYDEDLWEQPRSFKPDRFLHPSSGRRPLTGYQPFSQGERNCIGQFLANHVGRVTLLTLHHRYEWKLFGDRAKFGDFGDFGLRLATEDGLESPRMTISRRH</sequence>
<evidence type="ECO:0000313" key="11">
    <source>
        <dbReference type="Proteomes" id="UP001157974"/>
    </source>
</evidence>
<dbReference type="GO" id="GO:0020037">
    <property type="term" value="F:heme binding"/>
    <property type="evidence" value="ECO:0007669"/>
    <property type="project" value="InterPro"/>
</dbReference>
<keyword evidence="9" id="KW-0472">Membrane</keyword>
<name>A0AAV8V2Y7_9RHOD</name>
<dbReference type="SUPFAM" id="SSF48264">
    <property type="entry name" value="Cytochrome P450"/>
    <property type="match status" value="1"/>
</dbReference>
<dbReference type="PANTHER" id="PTHR24291:SF50">
    <property type="entry name" value="BIFUNCTIONAL ALBAFLAVENONE MONOOXYGENASE_TERPENE SYNTHASE"/>
    <property type="match status" value="1"/>
</dbReference>